<dbReference type="Proteomes" id="UP000231333">
    <property type="component" value="Unassembled WGS sequence"/>
</dbReference>
<feature type="compositionally biased region" description="Acidic residues" evidence="1">
    <location>
        <begin position="289"/>
        <end position="304"/>
    </location>
</feature>
<dbReference type="EMBL" id="PCXL01000009">
    <property type="protein sequence ID" value="PIR38603.1"/>
    <property type="molecule type" value="Genomic_DNA"/>
</dbReference>
<evidence type="ECO:0000313" key="2">
    <source>
        <dbReference type="EMBL" id="PIR38603.1"/>
    </source>
</evidence>
<protein>
    <submittedName>
        <fullName evidence="2">Uncharacterized protein</fullName>
    </submittedName>
</protein>
<feature type="compositionally biased region" description="Acidic residues" evidence="1">
    <location>
        <begin position="219"/>
        <end position="228"/>
    </location>
</feature>
<feature type="region of interest" description="Disordered" evidence="1">
    <location>
        <begin position="207"/>
        <end position="239"/>
    </location>
</feature>
<comment type="caution">
    <text evidence="2">The sequence shown here is derived from an EMBL/GenBank/DDBJ whole genome shotgun (WGS) entry which is preliminary data.</text>
</comment>
<proteinExistence type="predicted"/>
<reference evidence="2 3" key="1">
    <citation type="submission" date="2017-09" db="EMBL/GenBank/DDBJ databases">
        <title>Depth-based differentiation of microbial function through sediment-hosted aquifers and enrichment of novel symbionts in the deep terrestrial subsurface.</title>
        <authorList>
            <person name="Probst A.J."/>
            <person name="Ladd B."/>
            <person name="Jarett J.K."/>
            <person name="Geller-Mcgrath D.E."/>
            <person name="Sieber C.M."/>
            <person name="Emerson J.B."/>
            <person name="Anantharaman K."/>
            <person name="Thomas B.C."/>
            <person name="Malmstrom R."/>
            <person name="Stieglmeier M."/>
            <person name="Klingl A."/>
            <person name="Woyke T."/>
            <person name="Ryan C.M."/>
            <person name="Banfield J.F."/>
        </authorList>
    </citation>
    <scope>NUCLEOTIDE SEQUENCE [LARGE SCALE GENOMIC DNA]</scope>
    <source>
        <strain evidence="2">CG10_big_fil_rev_8_21_14_0_10_42_12</strain>
    </source>
</reference>
<evidence type="ECO:0000256" key="1">
    <source>
        <dbReference type="SAM" id="MobiDB-lite"/>
    </source>
</evidence>
<organism evidence="2 3">
    <name type="scientific">Candidatus Zambryskibacteria bacterium CG10_big_fil_rev_8_21_14_0_10_42_12</name>
    <dbReference type="NCBI Taxonomy" id="1975115"/>
    <lineage>
        <taxon>Bacteria</taxon>
        <taxon>Candidatus Zambryskiibacteriota</taxon>
    </lineage>
</organism>
<evidence type="ECO:0000313" key="3">
    <source>
        <dbReference type="Proteomes" id="UP000231333"/>
    </source>
</evidence>
<feature type="compositionally biased region" description="Low complexity" evidence="1">
    <location>
        <begin position="229"/>
        <end position="239"/>
    </location>
</feature>
<gene>
    <name evidence="2" type="ORF">COV34_00810</name>
</gene>
<sequence>MIRIYFVSICIVIIAANFSPTWAYFYDSEESLFNMFMATLLDGEVEGEGFTGDICELGGEVTTDFSFKNSGAIPFTYNIHVPEISEDMQDFCNVISFTAFRNGDVHYIGLIESFSAEDLPLEVNGVDNWQFVATFADGVPDFAVDGKQCDFDTIFTATQLGFMGTQAFHDIETLSHSITGLAPTGNGGGDVTIIIENDATVINNVTTISNTGGNTTEGGDSDGGDGGDAETNTGNASATTTVTNVVNETNITVTTTCGECGSTIVTTCTSNCNSGGIKTRSSFINSILNDEDEGSAEEIEEVVEDATHETPDPEPETSNEDQ</sequence>
<accession>A0A2H0QWG7</accession>
<feature type="compositionally biased region" description="Low complexity" evidence="1">
    <location>
        <begin position="207"/>
        <end position="218"/>
    </location>
</feature>
<name>A0A2H0QWG7_9BACT</name>
<feature type="compositionally biased region" description="Acidic residues" evidence="1">
    <location>
        <begin position="312"/>
        <end position="322"/>
    </location>
</feature>
<feature type="region of interest" description="Disordered" evidence="1">
    <location>
        <begin position="289"/>
        <end position="322"/>
    </location>
</feature>
<dbReference type="AlphaFoldDB" id="A0A2H0QWG7"/>